<gene>
    <name evidence="2" type="ORF">B0T19DRAFT_395633</name>
</gene>
<protein>
    <submittedName>
        <fullName evidence="2">Uncharacterized protein</fullName>
    </submittedName>
</protein>
<feature type="region of interest" description="Disordered" evidence="1">
    <location>
        <begin position="64"/>
        <end position="156"/>
    </location>
</feature>
<keyword evidence="3" id="KW-1185">Reference proteome</keyword>
<dbReference type="PANTHER" id="PTHR37315:SF1">
    <property type="entry name" value="UPF0311 PROTEIN BLR7842"/>
    <property type="match status" value="1"/>
</dbReference>
<comment type="caution">
    <text evidence="2">The sequence shown here is derived from an EMBL/GenBank/DDBJ whole genome shotgun (WGS) entry which is preliminary data.</text>
</comment>
<reference evidence="2" key="2">
    <citation type="submission" date="2023-06" db="EMBL/GenBank/DDBJ databases">
        <authorList>
            <consortium name="Lawrence Berkeley National Laboratory"/>
            <person name="Haridas S."/>
            <person name="Hensen N."/>
            <person name="Bonometti L."/>
            <person name="Westerberg I."/>
            <person name="Brannstrom I.O."/>
            <person name="Guillou S."/>
            <person name="Cros-Aarteil S."/>
            <person name="Calhoun S."/>
            <person name="Kuo A."/>
            <person name="Mondo S."/>
            <person name="Pangilinan J."/>
            <person name="Riley R."/>
            <person name="Labutti K."/>
            <person name="Andreopoulos B."/>
            <person name="Lipzen A."/>
            <person name="Chen C."/>
            <person name="Yanf M."/>
            <person name="Daum C."/>
            <person name="Ng V."/>
            <person name="Clum A."/>
            <person name="Steindorff A."/>
            <person name="Ohm R."/>
            <person name="Martin F."/>
            <person name="Silar P."/>
            <person name="Natvig D."/>
            <person name="Lalanne C."/>
            <person name="Gautier V."/>
            <person name="Ament-Velasquez S.L."/>
            <person name="Kruys A."/>
            <person name="Hutchinson M.I."/>
            <person name="Powell A.J."/>
            <person name="Barry K."/>
            <person name="Miller A.N."/>
            <person name="Grigoriev I.V."/>
            <person name="Debuchy R."/>
            <person name="Gladieux P."/>
            <person name="Thoren M.H."/>
            <person name="Johannesson H."/>
        </authorList>
    </citation>
    <scope>NUCLEOTIDE SEQUENCE</scope>
    <source>
        <strain evidence="2">SMH4131-1</strain>
    </source>
</reference>
<evidence type="ECO:0000313" key="2">
    <source>
        <dbReference type="EMBL" id="KAK3335824.1"/>
    </source>
</evidence>
<dbReference type="EMBL" id="JAUEPO010000001">
    <property type="protein sequence ID" value="KAK3335824.1"/>
    <property type="molecule type" value="Genomic_DNA"/>
</dbReference>
<dbReference type="Gene3D" id="2.40.160.20">
    <property type="match status" value="1"/>
</dbReference>
<accession>A0AAE0MLV5</accession>
<name>A0AAE0MLV5_9PEZI</name>
<evidence type="ECO:0000256" key="1">
    <source>
        <dbReference type="SAM" id="MobiDB-lite"/>
    </source>
</evidence>
<sequence length="388" mass="42620">MTRQIEQDVHAAFVEFRVNEGSKCMSVQCIYCQQVRAKNTTRQRQHLYNCNAYLTAHPDVIIPTHGGDDDAPADAYGETTSLDGSGEHTSLGFAPNPRINGAGPGSVPGSANAMGPAASPAARGSVRPALSNADGTPAPKRYKTKQTPNPNTPELPLRDVHAAFVEFKVKEDDKCLSARCIHCNQVRAKNTSRQREHLLNCAAYQAVIKDKIPANNLRHQFDEDDIAASLSLPTPTLDLDFRMSIRVKPKINVGTGNFGRQSWIPCIGGQFAGKWGKGIVLPGGQDTQTTKTDMSTQISARYLIQTNQDNPAVIICNIKGWWTGDKDIMDRLQDPVAADNIQAHRYKFRVTMELETGDERYAHLNTGVWVGSGCRRGAEIVYDAYRVN</sequence>
<dbReference type="Pfam" id="PF11578">
    <property type="entry name" value="DUF3237"/>
    <property type="match status" value="1"/>
</dbReference>
<organism evidence="2 3">
    <name type="scientific">Cercophora scortea</name>
    <dbReference type="NCBI Taxonomy" id="314031"/>
    <lineage>
        <taxon>Eukaryota</taxon>
        <taxon>Fungi</taxon>
        <taxon>Dikarya</taxon>
        <taxon>Ascomycota</taxon>
        <taxon>Pezizomycotina</taxon>
        <taxon>Sordariomycetes</taxon>
        <taxon>Sordariomycetidae</taxon>
        <taxon>Sordariales</taxon>
        <taxon>Lasiosphaeriaceae</taxon>
        <taxon>Cercophora</taxon>
    </lineage>
</organism>
<proteinExistence type="predicted"/>
<dbReference type="InterPro" id="IPR020915">
    <property type="entry name" value="UPF0311"/>
</dbReference>
<evidence type="ECO:0000313" key="3">
    <source>
        <dbReference type="Proteomes" id="UP001286456"/>
    </source>
</evidence>
<feature type="compositionally biased region" description="Low complexity" evidence="1">
    <location>
        <begin position="108"/>
        <end position="129"/>
    </location>
</feature>
<dbReference type="Proteomes" id="UP001286456">
    <property type="component" value="Unassembled WGS sequence"/>
</dbReference>
<dbReference type="PANTHER" id="PTHR37315">
    <property type="entry name" value="UPF0311 PROTEIN BLR7842"/>
    <property type="match status" value="1"/>
</dbReference>
<reference evidence="2" key="1">
    <citation type="journal article" date="2023" name="Mol. Phylogenet. Evol.">
        <title>Genome-scale phylogeny and comparative genomics of the fungal order Sordariales.</title>
        <authorList>
            <person name="Hensen N."/>
            <person name="Bonometti L."/>
            <person name="Westerberg I."/>
            <person name="Brannstrom I.O."/>
            <person name="Guillou S."/>
            <person name="Cros-Aarteil S."/>
            <person name="Calhoun S."/>
            <person name="Haridas S."/>
            <person name="Kuo A."/>
            <person name="Mondo S."/>
            <person name="Pangilinan J."/>
            <person name="Riley R."/>
            <person name="LaButti K."/>
            <person name="Andreopoulos B."/>
            <person name="Lipzen A."/>
            <person name="Chen C."/>
            <person name="Yan M."/>
            <person name="Daum C."/>
            <person name="Ng V."/>
            <person name="Clum A."/>
            <person name="Steindorff A."/>
            <person name="Ohm R.A."/>
            <person name="Martin F."/>
            <person name="Silar P."/>
            <person name="Natvig D.O."/>
            <person name="Lalanne C."/>
            <person name="Gautier V."/>
            <person name="Ament-Velasquez S.L."/>
            <person name="Kruys A."/>
            <person name="Hutchinson M.I."/>
            <person name="Powell A.J."/>
            <person name="Barry K."/>
            <person name="Miller A.N."/>
            <person name="Grigoriev I.V."/>
            <person name="Debuchy R."/>
            <person name="Gladieux P."/>
            <person name="Hiltunen Thoren M."/>
            <person name="Johannesson H."/>
        </authorList>
    </citation>
    <scope>NUCLEOTIDE SEQUENCE</scope>
    <source>
        <strain evidence="2">SMH4131-1</strain>
    </source>
</reference>
<dbReference type="AlphaFoldDB" id="A0AAE0MLV5"/>